<keyword evidence="5 7" id="KW-0472">Membrane</keyword>
<gene>
    <name evidence="9" type="ordered locus">Hbal_1209</name>
</gene>
<keyword evidence="4 7" id="KW-1133">Transmembrane helix</keyword>
<evidence type="ECO:0000256" key="4">
    <source>
        <dbReference type="ARBA" id="ARBA00022989"/>
    </source>
</evidence>
<name>C6XI75_HIRBI</name>
<evidence type="ECO:0000313" key="10">
    <source>
        <dbReference type="Proteomes" id="UP000002745"/>
    </source>
</evidence>
<proteinExistence type="inferred from homology"/>
<evidence type="ECO:0000259" key="8">
    <source>
        <dbReference type="Pfam" id="PF01618"/>
    </source>
</evidence>
<dbReference type="GO" id="GO:0005886">
    <property type="term" value="C:plasma membrane"/>
    <property type="evidence" value="ECO:0007669"/>
    <property type="project" value="UniProtKB-SubCell"/>
</dbReference>
<evidence type="ECO:0000256" key="7">
    <source>
        <dbReference type="SAM" id="Phobius"/>
    </source>
</evidence>
<evidence type="ECO:0000256" key="1">
    <source>
        <dbReference type="ARBA" id="ARBA00004651"/>
    </source>
</evidence>
<feature type="transmembrane region" description="Helical" evidence="7">
    <location>
        <begin position="128"/>
        <end position="149"/>
    </location>
</feature>
<dbReference type="PANTHER" id="PTHR30625:SF18">
    <property type="entry name" value="TONB2 ENERGY TRANSDUCTION SYSTEM INNER MEMBRANE COMPONENT EXBB"/>
    <property type="match status" value="1"/>
</dbReference>
<feature type="transmembrane region" description="Helical" evidence="7">
    <location>
        <begin position="86"/>
        <end position="108"/>
    </location>
</feature>
<dbReference type="STRING" id="582402.Hbal_1209"/>
<dbReference type="KEGG" id="hba:Hbal_1209"/>
<keyword evidence="2" id="KW-1003">Cell membrane</keyword>
<sequence>MPFFPDSLNGFLDRGGPVLFIIMAAAFVMWALILERVFYFRLSHKDVVANALEKWDSRKDHTSKYAHWVKDKIVSEVRQEAQANVVLLKAVVALAPMLGLLGTVTGMVNVFDLMAITGSSDARAMSAGVSRATIPTMAGMVISISGLLFTMDLDRKVRREVAKVEDQMEIHEDA</sequence>
<dbReference type="HOGENOM" id="CLU_053325_7_0_5"/>
<dbReference type="PANTHER" id="PTHR30625">
    <property type="entry name" value="PROTEIN TOLQ"/>
    <property type="match status" value="1"/>
</dbReference>
<dbReference type="InterPro" id="IPR002898">
    <property type="entry name" value="MotA_ExbB_proton_chnl"/>
</dbReference>
<accession>C6XI75</accession>
<dbReference type="OrthoDB" id="4045at2"/>
<dbReference type="AlphaFoldDB" id="C6XI75"/>
<dbReference type="RefSeq" id="WP_015827051.1">
    <property type="nucleotide sequence ID" value="NC_012982.1"/>
</dbReference>
<evidence type="ECO:0000256" key="3">
    <source>
        <dbReference type="ARBA" id="ARBA00022692"/>
    </source>
</evidence>
<dbReference type="InterPro" id="IPR050790">
    <property type="entry name" value="ExbB/TolQ_transport"/>
</dbReference>
<comment type="similarity">
    <text evidence="6">Belongs to the exbB/tolQ family.</text>
</comment>
<protein>
    <submittedName>
        <fullName evidence="9">MotA/TolQ/ExbB proton channel</fullName>
    </submittedName>
</protein>
<evidence type="ECO:0000256" key="6">
    <source>
        <dbReference type="RuleBase" id="RU004057"/>
    </source>
</evidence>
<evidence type="ECO:0000256" key="2">
    <source>
        <dbReference type="ARBA" id="ARBA00022475"/>
    </source>
</evidence>
<keyword evidence="6" id="KW-0813">Transport</keyword>
<comment type="subcellular location">
    <subcellularLocation>
        <location evidence="1">Cell membrane</location>
        <topology evidence="1">Multi-pass membrane protein</topology>
    </subcellularLocation>
    <subcellularLocation>
        <location evidence="6">Membrane</location>
        <topology evidence="6">Multi-pass membrane protein</topology>
    </subcellularLocation>
</comment>
<dbReference type="Proteomes" id="UP000002745">
    <property type="component" value="Chromosome"/>
</dbReference>
<dbReference type="Pfam" id="PF01618">
    <property type="entry name" value="MotA_ExbB"/>
    <property type="match status" value="1"/>
</dbReference>
<evidence type="ECO:0000256" key="5">
    <source>
        <dbReference type="ARBA" id="ARBA00023136"/>
    </source>
</evidence>
<evidence type="ECO:0000313" key="9">
    <source>
        <dbReference type="EMBL" id="ACT58901.1"/>
    </source>
</evidence>
<dbReference type="EMBL" id="CP001678">
    <property type="protein sequence ID" value="ACT58901.1"/>
    <property type="molecule type" value="Genomic_DNA"/>
</dbReference>
<dbReference type="eggNOG" id="COG0811">
    <property type="taxonomic scope" value="Bacteria"/>
</dbReference>
<feature type="domain" description="MotA/TolQ/ExbB proton channel" evidence="8">
    <location>
        <begin position="47"/>
        <end position="165"/>
    </location>
</feature>
<dbReference type="GO" id="GO:0017038">
    <property type="term" value="P:protein import"/>
    <property type="evidence" value="ECO:0007669"/>
    <property type="project" value="TreeGrafter"/>
</dbReference>
<keyword evidence="10" id="KW-1185">Reference proteome</keyword>
<keyword evidence="3 7" id="KW-0812">Transmembrane</keyword>
<reference evidence="10" key="1">
    <citation type="journal article" date="2011" name="J. Bacteriol.">
        <title>Genome sequences of eight morphologically diverse alphaproteobacteria.</title>
        <authorList>
            <consortium name="US DOE Joint Genome Institute"/>
            <person name="Brown P.J."/>
            <person name="Kysela D.T."/>
            <person name="Buechlein A."/>
            <person name="Hemmerich C."/>
            <person name="Brun Y.V."/>
        </authorList>
    </citation>
    <scope>NUCLEOTIDE SEQUENCE [LARGE SCALE GENOMIC DNA]</scope>
    <source>
        <strain evidence="10">ATCC 49814 / DSM 5838 / IFAM 1418</strain>
    </source>
</reference>
<keyword evidence="6" id="KW-0653">Protein transport</keyword>
<organism evidence="9 10">
    <name type="scientific">Hirschia baltica (strain ATCC 49814 / DSM 5838 / IFAM 1418)</name>
    <dbReference type="NCBI Taxonomy" id="582402"/>
    <lineage>
        <taxon>Bacteria</taxon>
        <taxon>Pseudomonadati</taxon>
        <taxon>Pseudomonadota</taxon>
        <taxon>Alphaproteobacteria</taxon>
        <taxon>Hyphomonadales</taxon>
        <taxon>Hyphomonadaceae</taxon>
        <taxon>Hirschia</taxon>
    </lineage>
</organism>
<feature type="transmembrane region" description="Helical" evidence="7">
    <location>
        <begin position="15"/>
        <end position="34"/>
    </location>
</feature>